<dbReference type="GO" id="GO:0008270">
    <property type="term" value="F:zinc ion binding"/>
    <property type="evidence" value="ECO:0007669"/>
    <property type="project" value="InterPro"/>
</dbReference>
<dbReference type="EMBL" id="CACRXK020003119">
    <property type="protein sequence ID" value="CAB3997522.1"/>
    <property type="molecule type" value="Genomic_DNA"/>
</dbReference>
<reference evidence="2" key="1">
    <citation type="submission" date="2020-04" db="EMBL/GenBank/DDBJ databases">
        <authorList>
            <person name="Alioto T."/>
            <person name="Alioto T."/>
            <person name="Gomez Garrido J."/>
        </authorList>
    </citation>
    <scope>NUCLEOTIDE SEQUENCE</scope>
    <source>
        <strain evidence="2">A484AB</strain>
    </source>
</reference>
<dbReference type="Pfam" id="PF14223">
    <property type="entry name" value="Retrotran_gag_2"/>
    <property type="match status" value="1"/>
</dbReference>
<evidence type="ECO:0000313" key="2">
    <source>
        <dbReference type="EMBL" id="CAB3997522.1"/>
    </source>
</evidence>
<comment type="caution">
    <text evidence="2">The sequence shown here is derived from an EMBL/GenBank/DDBJ whole genome shotgun (WGS) entry which is preliminary data.</text>
</comment>
<dbReference type="PROSITE" id="PS50158">
    <property type="entry name" value="ZF_CCHC"/>
    <property type="match status" value="1"/>
</dbReference>
<dbReference type="PANTHER" id="PTHR47481">
    <property type="match status" value="1"/>
</dbReference>
<feature type="non-terminal residue" evidence="2">
    <location>
        <position position="311"/>
    </location>
</feature>
<proteinExistence type="predicted"/>
<feature type="region of interest" description="Disordered" evidence="1">
    <location>
        <begin position="35"/>
        <end position="54"/>
    </location>
</feature>
<keyword evidence="3" id="KW-1185">Reference proteome</keyword>
<evidence type="ECO:0000256" key="1">
    <source>
        <dbReference type="SAM" id="MobiDB-lite"/>
    </source>
</evidence>
<feature type="region of interest" description="Disordered" evidence="1">
    <location>
        <begin position="201"/>
        <end position="238"/>
    </location>
</feature>
<evidence type="ECO:0000313" key="3">
    <source>
        <dbReference type="Proteomes" id="UP001152795"/>
    </source>
</evidence>
<dbReference type="PANTHER" id="PTHR47481:SF22">
    <property type="entry name" value="RETROTRANSPOSON GAG DOMAIN-CONTAINING PROTEIN"/>
    <property type="match status" value="1"/>
</dbReference>
<sequence>MTTTTNSTGYGPRRGLLFDGNESKYELWEKFIASDTRRERRREESARSSQTALPREGKATYNFALSELTSLKKEENEPIVDYVIRAESFATALRNAEEAISDALLIAMVLKGLPREYDTFATVVVQREKQMTFAEFKSALRSHEESAKTHGGKAASAGENIMFTKQKFDGNCFKCGRKGHKSAECCRRHRRDGVATVRVKPTRQRIAGRRKMRRRQQPRRQRQDTINKSGINDTSNSSLLVDTGATSHIINDKSKFVDFDKEFNPSAHVIELADGSKANVVLAKGNAKVKLYDVNVHAAIERGASISLDKQ</sequence>
<feature type="compositionally biased region" description="Basic residues" evidence="1">
    <location>
        <begin position="201"/>
        <end position="220"/>
    </location>
</feature>
<protein>
    <submittedName>
        <fullName evidence="2">Myosin heavy fast skeletal muscle</fullName>
    </submittedName>
</protein>
<feature type="compositionally biased region" description="Polar residues" evidence="1">
    <location>
        <begin position="224"/>
        <end position="238"/>
    </location>
</feature>
<feature type="compositionally biased region" description="Basic and acidic residues" evidence="1">
    <location>
        <begin position="35"/>
        <end position="46"/>
    </location>
</feature>
<dbReference type="Proteomes" id="UP001152795">
    <property type="component" value="Unassembled WGS sequence"/>
</dbReference>
<accession>A0A7D9DZT6</accession>
<dbReference type="OrthoDB" id="413361at2759"/>
<name>A0A7D9DZT6_PARCT</name>
<gene>
    <name evidence="2" type="ORF">PACLA_8A072257</name>
</gene>
<dbReference type="AlphaFoldDB" id="A0A7D9DZT6"/>
<dbReference type="InterPro" id="IPR001878">
    <property type="entry name" value="Znf_CCHC"/>
</dbReference>
<organism evidence="2 3">
    <name type="scientific">Paramuricea clavata</name>
    <name type="common">Red gorgonian</name>
    <name type="synonym">Violescent sea-whip</name>
    <dbReference type="NCBI Taxonomy" id="317549"/>
    <lineage>
        <taxon>Eukaryota</taxon>
        <taxon>Metazoa</taxon>
        <taxon>Cnidaria</taxon>
        <taxon>Anthozoa</taxon>
        <taxon>Octocorallia</taxon>
        <taxon>Malacalcyonacea</taxon>
        <taxon>Plexauridae</taxon>
        <taxon>Paramuricea</taxon>
    </lineage>
</organism>
<dbReference type="GO" id="GO:0003676">
    <property type="term" value="F:nucleic acid binding"/>
    <property type="evidence" value="ECO:0007669"/>
    <property type="project" value="InterPro"/>
</dbReference>